<name>A0A814JBK2_9BILA</name>
<accession>A0A814JBK2</accession>
<reference evidence="1" key="1">
    <citation type="submission" date="2021-02" db="EMBL/GenBank/DDBJ databases">
        <authorList>
            <person name="Nowell W R."/>
        </authorList>
    </citation>
    <scope>NUCLEOTIDE SEQUENCE</scope>
</reference>
<dbReference type="EMBL" id="CAJNOO010000794">
    <property type="protein sequence ID" value="CAF1035311.1"/>
    <property type="molecule type" value="Genomic_DNA"/>
</dbReference>
<dbReference type="OrthoDB" id="10013185at2759"/>
<organism evidence="1 2">
    <name type="scientific">Rotaria sordida</name>
    <dbReference type="NCBI Taxonomy" id="392033"/>
    <lineage>
        <taxon>Eukaryota</taxon>
        <taxon>Metazoa</taxon>
        <taxon>Spiralia</taxon>
        <taxon>Gnathifera</taxon>
        <taxon>Rotifera</taxon>
        <taxon>Eurotatoria</taxon>
        <taxon>Bdelloidea</taxon>
        <taxon>Philodinida</taxon>
        <taxon>Philodinidae</taxon>
        <taxon>Rotaria</taxon>
    </lineage>
</organism>
<comment type="caution">
    <text evidence="1">The sequence shown here is derived from an EMBL/GenBank/DDBJ whole genome shotgun (WGS) entry which is preliminary data.</text>
</comment>
<evidence type="ECO:0000313" key="1">
    <source>
        <dbReference type="EMBL" id="CAF1035311.1"/>
    </source>
</evidence>
<protein>
    <submittedName>
        <fullName evidence="1">Uncharacterized protein</fullName>
    </submittedName>
</protein>
<dbReference type="Proteomes" id="UP000663882">
    <property type="component" value="Unassembled WGS sequence"/>
</dbReference>
<proteinExistence type="predicted"/>
<evidence type="ECO:0000313" key="2">
    <source>
        <dbReference type="Proteomes" id="UP000663882"/>
    </source>
</evidence>
<dbReference type="AlphaFoldDB" id="A0A814JBK2"/>
<sequence length="187" mass="22448">MFKQHTLVFYSTVKRLEKVEQTTNVLVKQMEDINSKQNITDGLLIANEIASLYIEYYVKPVFHRRLGHSSWDTFCDKLAAIEAEIDDRALDASEKGLTIPYETLYKDLINYLQPLQKDIGLSLTNIRFLKRDRNDLVHYRYKRDDQQKVLLEKVKKFNFPDTFEFKDLVKWMIDDLERKKDHFHHFR</sequence>
<gene>
    <name evidence="1" type="ORF">RFH988_LOCUS15933</name>
</gene>